<reference evidence="1" key="1">
    <citation type="submission" date="2021-04" db="EMBL/GenBank/DDBJ databases">
        <title>Sinoanaerobacter chloroacetimidivorans sp. nov., an obligate anaerobic bacterium isolated from anaerobic sludge.</title>
        <authorList>
            <person name="Bao Y."/>
        </authorList>
    </citation>
    <scope>NUCLEOTIDE SEQUENCE</scope>
    <source>
        <strain evidence="1">BAD-6</strain>
    </source>
</reference>
<name>A0A8J7W3X7_9FIRM</name>
<reference evidence="1" key="2">
    <citation type="submission" date="2021-04" db="EMBL/GenBank/DDBJ databases">
        <authorList>
            <person name="Liu J."/>
        </authorList>
    </citation>
    <scope>NUCLEOTIDE SEQUENCE</scope>
    <source>
        <strain evidence="1">BAD-6</strain>
    </source>
</reference>
<proteinExistence type="predicted"/>
<evidence type="ECO:0000313" key="1">
    <source>
        <dbReference type="EMBL" id="MBR0598490.1"/>
    </source>
</evidence>
<gene>
    <name evidence="1" type="ORF">KCX82_11425</name>
</gene>
<dbReference type="AlphaFoldDB" id="A0A8J7W3X7"/>
<accession>A0A8J7W3X7</accession>
<dbReference type="EMBL" id="JAGSND010000007">
    <property type="protein sequence ID" value="MBR0598490.1"/>
    <property type="molecule type" value="Genomic_DNA"/>
</dbReference>
<comment type="caution">
    <text evidence="1">The sequence shown here is derived from an EMBL/GenBank/DDBJ whole genome shotgun (WGS) entry which is preliminary data.</text>
</comment>
<dbReference type="Proteomes" id="UP000675664">
    <property type="component" value="Unassembled WGS sequence"/>
</dbReference>
<dbReference type="RefSeq" id="WP_227018615.1">
    <property type="nucleotide sequence ID" value="NZ_JAGSND010000007.1"/>
</dbReference>
<evidence type="ECO:0000313" key="2">
    <source>
        <dbReference type="Proteomes" id="UP000675664"/>
    </source>
</evidence>
<keyword evidence="2" id="KW-1185">Reference proteome</keyword>
<protein>
    <submittedName>
        <fullName evidence="1">Uncharacterized protein</fullName>
    </submittedName>
</protein>
<sequence>MIWTNQQQEQCITNEQRSLENNFRLIMTRFAILSRAYISSVLTGLGDPSAIALKLFNLPSNMKFNIETAFGRTVGDEIIRLLSVNLIYLQNLVNAVSSNDTGLANENIKSLYQNTDYLAKYLSQINPYWNENQWKVLLYNYNKDLIDDIESQKVMGFNNDLDIFDKLLLDALEIGKYFADGIGQYVSAPKK</sequence>
<organism evidence="1 2">
    <name type="scientific">Sinanaerobacter chloroacetimidivorans</name>
    <dbReference type="NCBI Taxonomy" id="2818044"/>
    <lineage>
        <taxon>Bacteria</taxon>
        <taxon>Bacillati</taxon>
        <taxon>Bacillota</taxon>
        <taxon>Clostridia</taxon>
        <taxon>Peptostreptococcales</taxon>
        <taxon>Anaerovoracaceae</taxon>
        <taxon>Sinanaerobacter</taxon>
    </lineage>
</organism>